<protein>
    <recommendedName>
        <fullName evidence="2">G-patch domain-containing protein</fullName>
    </recommendedName>
</protein>
<keyword evidence="4" id="KW-1185">Reference proteome</keyword>
<evidence type="ECO:0000313" key="4">
    <source>
        <dbReference type="Proteomes" id="UP000037136"/>
    </source>
</evidence>
<sequence>MKFSQRNSVTHNSMMDSGFMNYDSPGWPTSSVANELTLRQAAAETYRQDHRCWSENSKLRYEPVLFCTSGSTGSSRANRELILTHLSYNHWGRAHCVLDAESKELQLPDTSSPKSEKKTEADLPCDMGRRLSSSSGSSSDEILLFCGRNRNAQRDSVPEDQPIRRFGLAEPREPNPGVPEFLSVETTQSKMRQEEVWHLARHRQSRKRPGRNHRGKRKSEDSILNDYIANLRDNLEITDSESHRTSASVGLHTASGTELPAADEHERFITGQDDVDEKSLVDLLAAQCLNSGSRLNFSQLEVRKTSKTSMSDECCHSKSQSPERDQNGRRNDSRESNTQLLHDGVDSELGEQLRNAWNKDRRNKKQRKKQREELRLMGLLGKKQKQNDLRMKYPCGMSFLDITEEIRIFLWKMHDALTFPPMDFKDRKLVHELANQFRIKSKSTKFEEVVTRARRHFAPRLDSERKRARCGDSMRRSHTTAGYRDGEIVGATAPVLGVANRGRVMLERMGWSNGTALGAVHNKGILQPVTHTVRRSKAGLK</sequence>
<feature type="compositionally biased region" description="Basic residues" evidence="1">
    <location>
        <begin position="199"/>
        <end position="217"/>
    </location>
</feature>
<dbReference type="SUPFAM" id="SSF82708">
    <property type="entry name" value="R3H domain"/>
    <property type="match status" value="1"/>
</dbReference>
<feature type="region of interest" description="Disordered" evidence="1">
    <location>
        <begin position="199"/>
        <end position="221"/>
    </location>
</feature>
<dbReference type="PROSITE" id="PS50174">
    <property type="entry name" value="G_PATCH"/>
    <property type="match status" value="1"/>
</dbReference>
<feature type="region of interest" description="Disordered" evidence="1">
    <location>
        <begin position="105"/>
        <end position="139"/>
    </location>
</feature>
<reference evidence="3 4" key="2">
    <citation type="journal article" date="2017" name="Sci. Rep.">
        <title>Ant-infecting Ophiocordyceps genomes reveal a high diversity of potential behavioral manipulation genes and a possible major role for enterotoxins.</title>
        <authorList>
            <person name="de Bekker C."/>
            <person name="Ohm R.A."/>
            <person name="Evans H.C."/>
            <person name="Brachmann A."/>
            <person name="Hughes D.P."/>
        </authorList>
    </citation>
    <scope>NUCLEOTIDE SEQUENCE [LARGE SCALE GENOMIC DNA]</scope>
    <source>
        <strain evidence="3 4">SC16a</strain>
    </source>
</reference>
<feature type="region of interest" description="Disordered" evidence="1">
    <location>
        <begin position="239"/>
        <end position="262"/>
    </location>
</feature>
<comment type="caution">
    <text evidence="3">The sequence shown here is derived from an EMBL/GenBank/DDBJ whole genome shotgun (WGS) entry which is preliminary data.</text>
</comment>
<dbReference type="AlphaFoldDB" id="A0A2A9P268"/>
<dbReference type="InterPro" id="IPR000467">
    <property type="entry name" value="G_patch_dom"/>
</dbReference>
<name>A0A2A9P268_OPHUN</name>
<dbReference type="Gene3D" id="3.30.1370.50">
    <property type="entry name" value="R3H-like domain"/>
    <property type="match status" value="1"/>
</dbReference>
<evidence type="ECO:0000259" key="2">
    <source>
        <dbReference type="PROSITE" id="PS50174"/>
    </source>
</evidence>
<feature type="region of interest" description="Disordered" evidence="1">
    <location>
        <begin position="306"/>
        <end position="345"/>
    </location>
</feature>
<feature type="compositionally biased region" description="Basic and acidic residues" evidence="1">
    <location>
        <begin position="313"/>
        <end position="335"/>
    </location>
</feature>
<organism evidence="3 4">
    <name type="scientific">Ophiocordyceps unilateralis</name>
    <name type="common">Zombie-ant fungus</name>
    <name type="synonym">Torrubia unilateralis</name>
    <dbReference type="NCBI Taxonomy" id="268505"/>
    <lineage>
        <taxon>Eukaryota</taxon>
        <taxon>Fungi</taxon>
        <taxon>Dikarya</taxon>
        <taxon>Ascomycota</taxon>
        <taxon>Pezizomycotina</taxon>
        <taxon>Sordariomycetes</taxon>
        <taxon>Hypocreomycetidae</taxon>
        <taxon>Hypocreales</taxon>
        <taxon>Ophiocordycipitaceae</taxon>
        <taxon>Ophiocordyceps</taxon>
    </lineage>
</organism>
<gene>
    <name evidence="3" type="ORF">XA68_10233</name>
</gene>
<dbReference type="OrthoDB" id="21470at2759"/>
<dbReference type="PANTHER" id="PTHR14195">
    <property type="entry name" value="G PATCH DOMAIN CONTAINING PROTEIN 2"/>
    <property type="match status" value="1"/>
</dbReference>
<dbReference type="InterPro" id="IPR051189">
    <property type="entry name" value="Splicing_assoc_domain"/>
</dbReference>
<dbReference type="GO" id="GO:0003676">
    <property type="term" value="F:nucleic acid binding"/>
    <property type="evidence" value="ECO:0007669"/>
    <property type="project" value="InterPro"/>
</dbReference>
<dbReference type="EMBL" id="LAZP02001044">
    <property type="protein sequence ID" value="PFH55264.1"/>
    <property type="molecule type" value="Genomic_DNA"/>
</dbReference>
<evidence type="ECO:0000256" key="1">
    <source>
        <dbReference type="SAM" id="MobiDB-lite"/>
    </source>
</evidence>
<dbReference type="InterPro" id="IPR001374">
    <property type="entry name" value="R3H_dom"/>
</dbReference>
<proteinExistence type="predicted"/>
<reference evidence="3 4" key="1">
    <citation type="journal article" date="2015" name="BMC Genomics">
        <title>Gene expression during zombie ant biting behavior reflects the complexity underlying fungal parasitic behavioral manipulation.</title>
        <authorList>
            <person name="de Bekker C."/>
            <person name="Ohm R.A."/>
            <person name="Loreto R.G."/>
            <person name="Sebastian A."/>
            <person name="Albert I."/>
            <person name="Merrow M."/>
            <person name="Brachmann A."/>
            <person name="Hughes D.P."/>
        </authorList>
    </citation>
    <scope>NUCLEOTIDE SEQUENCE [LARGE SCALE GENOMIC DNA]</scope>
    <source>
        <strain evidence="3 4">SC16a</strain>
    </source>
</reference>
<dbReference type="Proteomes" id="UP000037136">
    <property type="component" value="Unassembled WGS sequence"/>
</dbReference>
<accession>A0A2A9P268</accession>
<dbReference type="STRING" id="268505.A0A2A9P268"/>
<dbReference type="InterPro" id="IPR036867">
    <property type="entry name" value="R3H_dom_sf"/>
</dbReference>
<dbReference type="Pfam" id="PF01424">
    <property type="entry name" value="R3H"/>
    <property type="match status" value="1"/>
</dbReference>
<evidence type="ECO:0000313" key="3">
    <source>
        <dbReference type="EMBL" id="PFH55264.1"/>
    </source>
</evidence>
<feature type="domain" description="G-patch" evidence="2">
    <location>
        <begin position="498"/>
        <end position="541"/>
    </location>
</feature>
<dbReference type="Pfam" id="PF01585">
    <property type="entry name" value="G-patch"/>
    <property type="match status" value="1"/>
</dbReference>